<dbReference type="PANTHER" id="PTHR45228">
    <property type="entry name" value="CYCLIC DI-GMP PHOSPHODIESTERASE TM_0186-RELATED"/>
    <property type="match status" value="1"/>
</dbReference>
<dbReference type="InterPro" id="IPR003018">
    <property type="entry name" value="GAF"/>
</dbReference>
<evidence type="ECO:0000259" key="1">
    <source>
        <dbReference type="PROSITE" id="PS51832"/>
    </source>
</evidence>
<keyword evidence="2" id="KW-0378">Hydrolase</keyword>
<accession>A0A4R3Y8X5</accession>
<evidence type="ECO:0000313" key="2">
    <source>
        <dbReference type="EMBL" id="TCV86773.1"/>
    </source>
</evidence>
<dbReference type="Gene3D" id="3.30.450.40">
    <property type="match status" value="1"/>
</dbReference>
<dbReference type="InterPro" id="IPR003607">
    <property type="entry name" value="HD/PDEase_dom"/>
</dbReference>
<proteinExistence type="predicted"/>
<dbReference type="EMBL" id="SMCO01000006">
    <property type="protein sequence ID" value="TCV86773.1"/>
    <property type="molecule type" value="Genomic_DNA"/>
</dbReference>
<dbReference type="SUPFAM" id="SSF109604">
    <property type="entry name" value="HD-domain/PDEase-like"/>
    <property type="match status" value="1"/>
</dbReference>
<evidence type="ECO:0000313" key="3">
    <source>
        <dbReference type="Proteomes" id="UP000295367"/>
    </source>
</evidence>
<name>A0A4R3Y8X5_9PROT</name>
<feature type="domain" description="HD-GYP" evidence="1">
    <location>
        <begin position="163"/>
        <end position="371"/>
    </location>
</feature>
<dbReference type="InterPro" id="IPR052020">
    <property type="entry name" value="Cyclic_di-GMP/3'3'-cGAMP_PDE"/>
</dbReference>
<reference evidence="2 3" key="1">
    <citation type="submission" date="2019-03" db="EMBL/GenBank/DDBJ databases">
        <title>Genomic Encyclopedia of Type Strains, Phase IV (KMG-IV): sequencing the most valuable type-strain genomes for metagenomic binning, comparative biology and taxonomic classification.</title>
        <authorList>
            <person name="Goeker M."/>
        </authorList>
    </citation>
    <scope>NUCLEOTIDE SEQUENCE [LARGE SCALE GENOMIC DNA]</scope>
    <source>
        <strain evidence="2 3">DSM 100309</strain>
    </source>
</reference>
<dbReference type="Gene3D" id="1.10.3210.10">
    <property type="entry name" value="Hypothetical protein af1432"/>
    <property type="match status" value="1"/>
</dbReference>
<comment type="caution">
    <text evidence="2">The sequence shown here is derived from an EMBL/GenBank/DDBJ whole genome shotgun (WGS) entry which is preliminary data.</text>
</comment>
<dbReference type="CDD" id="cd00077">
    <property type="entry name" value="HDc"/>
    <property type="match status" value="1"/>
</dbReference>
<gene>
    <name evidence="2" type="ORF">EDC63_106134</name>
</gene>
<dbReference type="RefSeq" id="WP_124948184.1">
    <property type="nucleotide sequence ID" value="NZ_BHVT01000076.1"/>
</dbReference>
<keyword evidence="3" id="KW-1185">Reference proteome</keyword>
<dbReference type="AlphaFoldDB" id="A0A4R3Y8X5"/>
<dbReference type="PROSITE" id="PS51832">
    <property type="entry name" value="HD_GYP"/>
    <property type="match status" value="1"/>
</dbReference>
<sequence>MNDYSDSLAELNTDSPLAEKLKRIHNTLVARFDSIDRIAVALYDHKTDLLKTFIHSSGGDQPLSQYQWPLSEAGSLMEIVKTGKPRVVNDLAIFANGEHEHTKKIGAQGYGSSYTLPMYMSGHFFGFVFFNSYQKNVLNEEILHFLDLIGHLVALMVMNEISAVRTLVSTVQAARDVAHLRDTETGAHLDRMSHFSRVIARELAITHRFDDEFVEHVFLFSPLHDIGKIGIPDSIMLKEGSLTDSEFEIMKTHTLKGRQIIDTMLKDFALEGFQHLNMLRNIAEFHHETLDGNGYPKGLKGDEIPIEAKIIAVADVFDALTSRRPYKEAWSNDDAFQRLLFLADIKLDRKCVEALLKNRSIVEEIQHQFKEELFA</sequence>
<dbReference type="InterPro" id="IPR037522">
    <property type="entry name" value="HD_GYP_dom"/>
</dbReference>
<dbReference type="Pfam" id="PF13487">
    <property type="entry name" value="HD_5"/>
    <property type="match status" value="1"/>
</dbReference>
<dbReference type="SMART" id="SM00471">
    <property type="entry name" value="HDc"/>
    <property type="match status" value="1"/>
</dbReference>
<organism evidence="2 3">
    <name type="scientific">Sulfurirhabdus autotrophica</name>
    <dbReference type="NCBI Taxonomy" id="1706046"/>
    <lineage>
        <taxon>Bacteria</taxon>
        <taxon>Pseudomonadati</taxon>
        <taxon>Pseudomonadota</taxon>
        <taxon>Betaproteobacteria</taxon>
        <taxon>Nitrosomonadales</taxon>
        <taxon>Sulfuricellaceae</taxon>
        <taxon>Sulfurirhabdus</taxon>
    </lineage>
</organism>
<dbReference type="GO" id="GO:0008081">
    <property type="term" value="F:phosphoric diester hydrolase activity"/>
    <property type="evidence" value="ECO:0007669"/>
    <property type="project" value="UniProtKB-ARBA"/>
</dbReference>
<dbReference type="SUPFAM" id="SSF55781">
    <property type="entry name" value="GAF domain-like"/>
    <property type="match status" value="1"/>
</dbReference>
<dbReference type="Pfam" id="PF13185">
    <property type="entry name" value="GAF_2"/>
    <property type="match status" value="1"/>
</dbReference>
<dbReference type="InterPro" id="IPR029016">
    <property type="entry name" value="GAF-like_dom_sf"/>
</dbReference>
<dbReference type="OrthoDB" id="9763857at2"/>
<dbReference type="PANTHER" id="PTHR45228:SF1">
    <property type="entry name" value="CYCLIC DI-GMP PHOSPHODIESTERASE TM_0186"/>
    <property type="match status" value="1"/>
</dbReference>
<protein>
    <submittedName>
        <fullName evidence="2">Metal dependent phosphohydrolase</fullName>
    </submittedName>
</protein>
<dbReference type="Proteomes" id="UP000295367">
    <property type="component" value="Unassembled WGS sequence"/>
</dbReference>